<evidence type="ECO:0000256" key="3">
    <source>
        <dbReference type="ARBA" id="ARBA00022723"/>
    </source>
</evidence>
<comment type="catalytic activity">
    <reaction evidence="9">
        <text>[ribosomal protein uS12]-L-proline + 2-oxoglutarate + O2 = [ribosomal protein uS12]-(3S)-3-hydroxy-L-proline + succinate + CO2</text>
        <dbReference type="Rhea" id="RHEA:54156"/>
        <dbReference type="Rhea" id="RHEA-COMP:13816"/>
        <dbReference type="Rhea" id="RHEA-COMP:13818"/>
        <dbReference type="ChEBI" id="CHEBI:15379"/>
        <dbReference type="ChEBI" id="CHEBI:16526"/>
        <dbReference type="ChEBI" id="CHEBI:16810"/>
        <dbReference type="ChEBI" id="CHEBI:30031"/>
        <dbReference type="ChEBI" id="CHEBI:50342"/>
        <dbReference type="ChEBI" id="CHEBI:85428"/>
    </reaction>
</comment>
<organism evidence="11 12">
    <name type="scientific">Mytilus coruscus</name>
    <name type="common">Sea mussel</name>
    <dbReference type="NCBI Taxonomy" id="42192"/>
    <lineage>
        <taxon>Eukaryota</taxon>
        <taxon>Metazoa</taxon>
        <taxon>Spiralia</taxon>
        <taxon>Lophotrochozoa</taxon>
        <taxon>Mollusca</taxon>
        <taxon>Bivalvia</taxon>
        <taxon>Autobranchia</taxon>
        <taxon>Pteriomorphia</taxon>
        <taxon>Mytilida</taxon>
        <taxon>Mytiloidea</taxon>
        <taxon>Mytilidae</taxon>
        <taxon>Mytilinae</taxon>
        <taxon>Mytilus</taxon>
    </lineage>
</organism>
<dbReference type="Pfam" id="PF13661">
    <property type="entry name" value="2OG-FeII_Oxy_4"/>
    <property type="match status" value="1"/>
</dbReference>
<feature type="domain" description="Fe2OG dioxygenase" evidence="10">
    <location>
        <begin position="144"/>
        <end position="247"/>
    </location>
</feature>
<evidence type="ECO:0000256" key="6">
    <source>
        <dbReference type="ARBA" id="ARBA00023002"/>
    </source>
</evidence>
<evidence type="ECO:0000256" key="2">
    <source>
        <dbReference type="ARBA" id="ARBA00007443"/>
    </source>
</evidence>
<gene>
    <name evidence="11" type="ORF">MCOR_24776</name>
</gene>
<reference evidence="11 12" key="1">
    <citation type="submission" date="2020-06" db="EMBL/GenBank/DDBJ databases">
        <authorList>
            <person name="Li R."/>
            <person name="Bekaert M."/>
        </authorList>
    </citation>
    <scope>NUCLEOTIDE SEQUENCE [LARGE SCALE GENOMIC DNA]</scope>
    <source>
        <strain evidence="12">wild</strain>
    </source>
</reference>
<dbReference type="AlphaFoldDB" id="A0A6J8BZU6"/>
<dbReference type="InterPro" id="IPR051842">
    <property type="entry name" value="uS12_prolyl_hydroxylase"/>
</dbReference>
<dbReference type="GO" id="GO:0031543">
    <property type="term" value="F:peptidyl-proline dioxygenase activity"/>
    <property type="evidence" value="ECO:0007669"/>
    <property type="project" value="UniProtKB-ARBA"/>
</dbReference>
<evidence type="ECO:0000259" key="10">
    <source>
        <dbReference type="PROSITE" id="PS51471"/>
    </source>
</evidence>
<proteinExistence type="inferred from homology"/>
<dbReference type="GO" id="GO:0031418">
    <property type="term" value="F:L-ascorbic acid binding"/>
    <property type="evidence" value="ECO:0007669"/>
    <property type="project" value="UniProtKB-KW"/>
</dbReference>
<keyword evidence="12" id="KW-1185">Reference proteome</keyword>
<keyword evidence="4" id="KW-0847">Vitamin C</keyword>
<protein>
    <recommendedName>
        <fullName evidence="8">uS12 prolyl 3-hydroxylase</fullName>
    </recommendedName>
</protein>
<evidence type="ECO:0000313" key="11">
    <source>
        <dbReference type="EMBL" id="CAC5389628.1"/>
    </source>
</evidence>
<comment type="cofactor">
    <cofactor evidence="1">
        <name>L-ascorbate</name>
        <dbReference type="ChEBI" id="CHEBI:38290"/>
    </cofactor>
</comment>
<dbReference type="InterPro" id="IPR019601">
    <property type="entry name" value="Oxoglutarate/Fe-dep_Oase_C"/>
</dbReference>
<dbReference type="EMBL" id="CACVKT020004355">
    <property type="protein sequence ID" value="CAC5389628.1"/>
    <property type="molecule type" value="Genomic_DNA"/>
</dbReference>
<dbReference type="InterPro" id="IPR005123">
    <property type="entry name" value="Oxoglu/Fe-dep_dioxygenase_dom"/>
</dbReference>
<keyword evidence="3" id="KW-0479">Metal-binding</keyword>
<keyword evidence="5" id="KW-0223">Dioxygenase</keyword>
<evidence type="ECO:0000256" key="8">
    <source>
        <dbReference type="ARBA" id="ARBA00029938"/>
    </source>
</evidence>
<dbReference type="Gene3D" id="2.60.120.620">
    <property type="entry name" value="q2cbj1_9rhob like domain"/>
    <property type="match status" value="2"/>
</dbReference>
<dbReference type="GO" id="GO:0006449">
    <property type="term" value="P:regulation of translational termination"/>
    <property type="evidence" value="ECO:0007669"/>
    <property type="project" value="TreeGrafter"/>
</dbReference>
<evidence type="ECO:0000256" key="1">
    <source>
        <dbReference type="ARBA" id="ARBA00001961"/>
    </source>
</evidence>
<dbReference type="PROSITE" id="PS51471">
    <property type="entry name" value="FE2OG_OXY"/>
    <property type="match status" value="1"/>
</dbReference>
<name>A0A6J8BZU6_MYTCO</name>
<evidence type="ECO:0000313" key="12">
    <source>
        <dbReference type="Proteomes" id="UP000507470"/>
    </source>
</evidence>
<dbReference type="Pfam" id="PF10637">
    <property type="entry name" value="Ofd1_CTDD"/>
    <property type="match status" value="1"/>
</dbReference>
<keyword evidence="7" id="KW-0408">Iron</keyword>
<dbReference type="PANTHER" id="PTHR12117:SF0">
    <property type="entry name" value="PROLYL 3-HYDROXYLASE OGFOD1"/>
    <property type="match status" value="1"/>
</dbReference>
<dbReference type="InterPro" id="IPR039558">
    <property type="entry name" value="TPA1/OFD1_N"/>
</dbReference>
<dbReference type="PANTHER" id="PTHR12117">
    <property type="entry name" value="HISTONE ACETYLTRANSFERASE COMPLEX"/>
    <property type="match status" value="1"/>
</dbReference>
<dbReference type="GO" id="GO:0005737">
    <property type="term" value="C:cytoplasm"/>
    <property type="evidence" value="ECO:0007669"/>
    <property type="project" value="TreeGrafter"/>
</dbReference>
<dbReference type="SMART" id="SM00702">
    <property type="entry name" value="P4Hc"/>
    <property type="match status" value="1"/>
</dbReference>
<keyword evidence="6 11" id="KW-0560">Oxidoreductase</keyword>
<dbReference type="InterPro" id="IPR006620">
    <property type="entry name" value="Pro_4_hyd_alph"/>
</dbReference>
<sequence length="495" mass="57678">MPKKRLAQNSNRRNDEKKLREYKNHNFQPTVLNDDMKSCHISKLIKKSYTDKTETCEGCINFYHQPFFHAVINNFVQNVEFLQQLQEELSELTFKEKNNDLYKFYQSKEDLKVVDRPCINALRSLIYKDLKEWITDITGIELIDTVDLSCAKYQYTDTLLCHDDELDDRRIAFIYYLVPEKWTKEDGGALDLFDVNENGQPDATVKSILPVRNNFAFFEVNAVSFHQVAEVLTEDKTRLSISGWFHGPPVKRPEPYVESPVTLQPSGSVDEDIFYEWINPAYLDPVTQSEIQEKFEEDSEIELTDFLLPEKYEELKSVIQETNLEWKKKGPANKRKYSALDMNSAPEILKNCIEFLQLKVTRTGLLFRCRRGNIRNAENNQNNGGEKIPCCNSEVRKWNHGNYTLIHDSDCTTTEFELDSLLHICCEGWSEEYGGFTSYIAKGEDEELLSVYPAENSLSLVYRDKGTLKFVKYLNHKVTQMPTKGFYDILSVYRE</sequence>
<dbReference type="Proteomes" id="UP000507470">
    <property type="component" value="Unassembled WGS sequence"/>
</dbReference>
<evidence type="ECO:0000256" key="7">
    <source>
        <dbReference type="ARBA" id="ARBA00023004"/>
    </source>
</evidence>
<accession>A0A6J8BZU6</accession>
<evidence type="ECO:0000256" key="4">
    <source>
        <dbReference type="ARBA" id="ARBA00022896"/>
    </source>
</evidence>
<evidence type="ECO:0000256" key="9">
    <source>
        <dbReference type="ARBA" id="ARBA00047444"/>
    </source>
</evidence>
<evidence type="ECO:0000256" key="5">
    <source>
        <dbReference type="ARBA" id="ARBA00022964"/>
    </source>
</evidence>
<comment type="similarity">
    <text evidence="2">Belongs to the TPA1 family.</text>
</comment>
<dbReference type="OrthoDB" id="430522at2759"/>
<dbReference type="GO" id="GO:0005506">
    <property type="term" value="F:iron ion binding"/>
    <property type="evidence" value="ECO:0007669"/>
    <property type="project" value="InterPro"/>
</dbReference>